<feature type="transmembrane region" description="Helical" evidence="1">
    <location>
        <begin position="109"/>
        <end position="133"/>
    </location>
</feature>
<protein>
    <recommendedName>
        <fullName evidence="3">Protein translocase subunit SecF</fullName>
    </recommendedName>
</protein>
<keyword evidence="1" id="KW-1133">Transmembrane helix</keyword>
<keyword evidence="1" id="KW-0472">Membrane</keyword>
<keyword evidence="1" id="KW-0812">Transmembrane</keyword>
<organism evidence="2">
    <name type="scientific">marine sediment metagenome</name>
    <dbReference type="NCBI Taxonomy" id="412755"/>
    <lineage>
        <taxon>unclassified sequences</taxon>
        <taxon>metagenomes</taxon>
        <taxon>ecological metagenomes</taxon>
    </lineage>
</organism>
<feature type="transmembrane region" description="Helical" evidence="1">
    <location>
        <begin position="140"/>
        <end position="159"/>
    </location>
</feature>
<dbReference type="AlphaFoldDB" id="X1M654"/>
<comment type="caution">
    <text evidence="2">The sequence shown here is derived from an EMBL/GenBank/DDBJ whole genome shotgun (WGS) entry which is preliminary data.</text>
</comment>
<dbReference type="EMBL" id="BARV01007599">
    <property type="protein sequence ID" value="GAI10160.1"/>
    <property type="molecule type" value="Genomic_DNA"/>
</dbReference>
<proteinExistence type="predicted"/>
<evidence type="ECO:0008006" key="3">
    <source>
        <dbReference type="Google" id="ProtNLM"/>
    </source>
</evidence>
<evidence type="ECO:0000256" key="1">
    <source>
        <dbReference type="SAM" id="Phobius"/>
    </source>
</evidence>
<accession>X1M654</accession>
<gene>
    <name evidence="2" type="ORF">S06H3_15438</name>
</gene>
<sequence length="164" mass="17922">MFDITGKRFLFFLISEALILIGIISLVVFGLKPGIEFSSGSMLTVSFEQEVAQSELRQELVNLGYPNVIIQRTGEGDFFIRTRELTGEDKAALESALTARFGSVTERSITLWIASALIAILPVIMLATTFMTISKLMEKIDSLAAFSLVANTIYAPLALGRGSH</sequence>
<dbReference type="Pfam" id="PF07549">
    <property type="entry name" value="Sec_GG"/>
    <property type="match status" value="1"/>
</dbReference>
<name>X1M654_9ZZZZ</name>
<reference evidence="2" key="1">
    <citation type="journal article" date="2014" name="Front. Microbiol.">
        <title>High frequency of phylogenetically diverse reductive dehalogenase-homologous genes in deep subseafloor sedimentary metagenomes.</title>
        <authorList>
            <person name="Kawai M."/>
            <person name="Futagami T."/>
            <person name="Toyoda A."/>
            <person name="Takaki Y."/>
            <person name="Nishi S."/>
            <person name="Hori S."/>
            <person name="Arai W."/>
            <person name="Tsubouchi T."/>
            <person name="Morono Y."/>
            <person name="Uchiyama I."/>
            <person name="Ito T."/>
            <person name="Fujiyama A."/>
            <person name="Inagaki F."/>
            <person name="Takami H."/>
        </authorList>
    </citation>
    <scope>NUCLEOTIDE SEQUENCE</scope>
    <source>
        <strain evidence="2">Expedition CK06-06</strain>
    </source>
</reference>
<dbReference type="InterPro" id="IPR022646">
    <property type="entry name" value="SecD/SecF_CS"/>
</dbReference>
<feature type="transmembrane region" description="Helical" evidence="1">
    <location>
        <begin position="9"/>
        <end position="31"/>
    </location>
</feature>
<evidence type="ECO:0000313" key="2">
    <source>
        <dbReference type="EMBL" id="GAI10160.1"/>
    </source>
</evidence>